<sequence length="243" mass="28233">MNRMIKVVVVDDERYAREELTYLLEQHTGIDVVGEADSGESAIMKAIQLQPDVLFLDVEMPKLNGMEAAKALMELKKVPLIVFATAYPQFAAEAFRINAVDYLLKPYDEEQVKQTIIRIQDKLLPKENLETISRLGKLAIEMDGEIEYIPIRDIFYMYRDEKVTKVITAKQEYDLRTSLKELESKLTPLSFFRIHKGYIVNLLHVKKLTPWFNGAYQLELEGRSEKLSVSRNYVRDLRQQLEV</sequence>
<dbReference type="RefSeq" id="WP_317943586.1">
    <property type="nucleotide sequence ID" value="NZ_JAUBDI010000007.1"/>
</dbReference>
<dbReference type="EMBL" id="JAUBDI010000007">
    <property type="protein sequence ID" value="MDW0113311.1"/>
    <property type="molecule type" value="Genomic_DNA"/>
</dbReference>
<dbReference type="SMART" id="SM00850">
    <property type="entry name" value="LytTR"/>
    <property type="match status" value="1"/>
</dbReference>
<feature type="domain" description="HTH LytTR-type" evidence="3">
    <location>
        <begin position="138"/>
        <end position="243"/>
    </location>
</feature>
<evidence type="ECO:0000259" key="2">
    <source>
        <dbReference type="PROSITE" id="PS50110"/>
    </source>
</evidence>
<accession>A0ABU4G8L0</accession>
<dbReference type="Pfam" id="PF04397">
    <property type="entry name" value="LytTR"/>
    <property type="match status" value="1"/>
</dbReference>
<dbReference type="PANTHER" id="PTHR37299:SF1">
    <property type="entry name" value="STAGE 0 SPORULATION PROTEIN A HOMOLOG"/>
    <property type="match status" value="1"/>
</dbReference>
<protein>
    <submittedName>
        <fullName evidence="4">LytTR family DNA-binding domain-containing protein</fullName>
    </submittedName>
</protein>
<dbReference type="PANTHER" id="PTHR37299">
    <property type="entry name" value="TRANSCRIPTIONAL REGULATOR-RELATED"/>
    <property type="match status" value="1"/>
</dbReference>
<evidence type="ECO:0000256" key="1">
    <source>
        <dbReference type="PROSITE-ProRule" id="PRU00169"/>
    </source>
</evidence>
<evidence type="ECO:0000313" key="5">
    <source>
        <dbReference type="Proteomes" id="UP001282284"/>
    </source>
</evidence>
<reference evidence="4 5" key="1">
    <citation type="submission" date="2023-06" db="EMBL/GenBank/DDBJ databases">
        <title>Sporosarcina sp. nov., isolated from Korean traditional fermented seafood 'Jeotgal'.</title>
        <authorList>
            <person name="Yang A.I."/>
            <person name="Shin N.-R."/>
        </authorList>
    </citation>
    <scope>NUCLEOTIDE SEQUENCE [LARGE SCALE GENOMIC DNA]</scope>
    <source>
        <strain evidence="4 5">KCTC13119</strain>
    </source>
</reference>
<dbReference type="InterPro" id="IPR001789">
    <property type="entry name" value="Sig_transdc_resp-reg_receiver"/>
</dbReference>
<evidence type="ECO:0000259" key="3">
    <source>
        <dbReference type="PROSITE" id="PS50930"/>
    </source>
</evidence>
<proteinExistence type="predicted"/>
<evidence type="ECO:0000313" key="4">
    <source>
        <dbReference type="EMBL" id="MDW0113311.1"/>
    </source>
</evidence>
<dbReference type="PROSITE" id="PS50110">
    <property type="entry name" value="RESPONSE_REGULATORY"/>
    <property type="match status" value="1"/>
</dbReference>
<dbReference type="Gene3D" id="2.40.50.1020">
    <property type="entry name" value="LytTr DNA-binding domain"/>
    <property type="match status" value="1"/>
</dbReference>
<keyword evidence="5" id="KW-1185">Reference proteome</keyword>
<dbReference type="Proteomes" id="UP001282284">
    <property type="component" value="Unassembled WGS sequence"/>
</dbReference>
<feature type="modified residue" description="4-aspartylphosphate" evidence="1">
    <location>
        <position position="57"/>
    </location>
</feature>
<dbReference type="PROSITE" id="PS50930">
    <property type="entry name" value="HTH_LYTTR"/>
    <property type="match status" value="1"/>
</dbReference>
<dbReference type="Pfam" id="PF00072">
    <property type="entry name" value="Response_reg"/>
    <property type="match status" value="1"/>
</dbReference>
<dbReference type="InterPro" id="IPR007492">
    <property type="entry name" value="LytTR_DNA-bd_dom"/>
</dbReference>
<name>A0ABU4G8L0_9BACL</name>
<keyword evidence="4" id="KW-0238">DNA-binding</keyword>
<dbReference type="GO" id="GO:0003677">
    <property type="term" value="F:DNA binding"/>
    <property type="evidence" value="ECO:0007669"/>
    <property type="project" value="UniProtKB-KW"/>
</dbReference>
<organism evidence="4 5">
    <name type="scientific">Sporosarcina saromensis</name>
    <dbReference type="NCBI Taxonomy" id="359365"/>
    <lineage>
        <taxon>Bacteria</taxon>
        <taxon>Bacillati</taxon>
        <taxon>Bacillota</taxon>
        <taxon>Bacilli</taxon>
        <taxon>Bacillales</taxon>
        <taxon>Caryophanaceae</taxon>
        <taxon>Sporosarcina</taxon>
    </lineage>
</organism>
<keyword evidence="1" id="KW-0597">Phosphoprotein</keyword>
<dbReference type="Gene3D" id="3.40.50.2300">
    <property type="match status" value="1"/>
</dbReference>
<dbReference type="InterPro" id="IPR011006">
    <property type="entry name" value="CheY-like_superfamily"/>
</dbReference>
<dbReference type="SMART" id="SM00448">
    <property type="entry name" value="REC"/>
    <property type="match status" value="1"/>
</dbReference>
<comment type="caution">
    <text evidence="4">The sequence shown here is derived from an EMBL/GenBank/DDBJ whole genome shotgun (WGS) entry which is preliminary data.</text>
</comment>
<dbReference type="InterPro" id="IPR046947">
    <property type="entry name" value="LytR-like"/>
</dbReference>
<dbReference type="SUPFAM" id="SSF52172">
    <property type="entry name" value="CheY-like"/>
    <property type="match status" value="1"/>
</dbReference>
<feature type="domain" description="Response regulatory" evidence="2">
    <location>
        <begin position="6"/>
        <end position="120"/>
    </location>
</feature>
<gene>
    <name evidence="4" type="ORF">QT711_08925</name>
</gene>